<sequence>MLVRAKQPRQFRYFNSSSEMIRLVLIYVRPRLSLRNVVNLLFERGINICHEAVRL</sequence>
<reference evidence="1 2" key="1">
    <citation type="submission" date="2020-08" db="EMBL/GenBank/DDBJ databases">
        <title>The Agave Microbiome: Exploring the role of microbial communities in plant adaptations to desert environments.</title>
        <authorList>
            <person name="Partida-Martinez L.P."/>
        </authorList>
    </citation>
    <scope>NUCLEOTIDE SEQUENCE [LARGE SCALE GENOMIC DNA]</scope>
    <source>
        <strain evidence="1 2">AS3.13</strain>
    </source>
</reference>
<evidence type="ECO:0000313" key="2">
    <source>
        <dbReference type="Proteomes" id="UP000522313"/>
    </source>
</evidence>
<proteinExistence type="predicted"/>
<dbReference type="EMBL" id="JACHBT010000033">
    <property type="protein sequence ID" value="MBB6506663.1"/>
    <property type="molecule type" value="Genomic_DNA"/>
</dbReference>
<gene>
    <name evidence="1" type="ORF">F4693_003674</name>
</gene>
<dbReference type="Proteomes" id="UP000522313">
    <property type="component" value="Unassembled WGS sequence"/>
</dbReference>
<comment type="caution">
    <text evidence="1">The sequence shown here is derived from an EMBL/GenBank/DDBJ whole genome shotgun (WGS) entry which is preliminary data.</text>
</comment>
<protein>
    <submittedName>
        <fullName evidence="1">Transposase-like protein</fullName>
    </submittedName>
</protein>
<name>A0A7X0JFK0_9SPHN</name>
<reference evidence="1 2" key="2">
    <citation type="submission" date="2020-08" db="EMBL/GenBank/DDBJ databases">
        <authorList>
            <person name="Partida-Martinez L."/>
            <person name="Huntemann M."/>
            <person name="Clum A."/>
            <person name="Wang J."/>
            <person name="Palaniappan K."/>
            <person name="Ritter S."/>
            <person name="Chen I.-M."/>
            <person name="Stamatis D."/>
            <person name="Reddy T."/>
            <person name="O'Malley R."/>
            <person name="Daum C."/>
            <person name="Shapiro N."/>
            <person name="Ivanova N."/>
            <person name="Kyrpides N."/>
            <person name="Woyke T."/>
        </authorList>
    </citation>
    <scope>NUCLEOTIDE SEQUENCE [LARGE SCALE GENOMIC DNA]</scope>
    <source>
        <strain evidence="1 2">AS3.13</strain>
    </source>
</reference>
<evidence type="ECO:0000313" key="1">
    <source>
        <dbReference type="EMBL" id="MBB6506663.1"/>
    </source>
</evidence>
<accession>A0A7X0JFK0</accession>
<dbReference type="AlphaFoldDB" id="A0A7X0JFK0"/>
<organism evidence="1 2">
    <name type="scientific">Sphingomonas endophytica</name>
    <dbReference type="NCBI Taxonomy" id="869719"/>
    <lineage>
        <taxon>Bacteria</taxon>
        <taxon>Pseudomonadati</taxon>
        <taxon>Pseudomonadota</taxon>
        <taxon>Alphaproteobacteria</taxon>
        <taxon>Sphingomonadales</taxon>
        <taxon>Sphingomonadaceae</taxon>
        <taxon>Sphingomonas</taxon>
    </lineage>
</organism>